<feature type="transmembrane region" description="Helical" evidence="1">
    <location>
        <begin position="160"/>
        <end position="183"/>
    </location>
</feature>
<organism evidence="2 3">
    <name type="scientific">Rothia nasimurium</name>
    <dbReference type="NCBI Taxonomy" id="85336"/>
    <lineage>
        <taxon>Bacteria</taxon>
        <taxon>Bacillati</taxon>
        <taxon>Actinomycetota</taxon>
        <taxon>Actinomycetes</taxon>
        <taxon>Micrococcales</taxon>
        <taxon>Micrococcaceae</taxon>
        <taxon>Rothia</taxon>
    </lineage>
</organism>
<evidence type="ECO:0000313" key="2">
    <source>
        <dbReference type="EMBL" id="ORC22106.1"/>
    </source>
</evidence>
<comment type="caution">
    <text evidence="2">The sequence shown here is derived from an EMBL/GenBank/DDBJ whole genome shotgun (WGS) entry which is preliminary data.</text>
</comment>
<keyword evidence="3" id="KW-1185">Reference proteome</keyword>
<dbReference type="EMBL" id="LXWF01000011">
    <property type="protein sequence ID" value="ORC22106.1"/>
    <property type="molecule type" value="Genomic_DNA"/>
</dbReference>
<dbReference type="RefSeq" id="WP_083091161.1">
    <property type="nucleotide sequence ID" value="NZ_LXWF01000011.1"/>
</dbReference>
<protein>
    <recommendedName>
        <fullName evidence="4">GAP family protein</fullName>
    </recommendedName>
</protein>
<feature type="transmembrane region" description="Helical" evidence="1">
    <location>
        <begin position="204"/>
        <end position="228"/>
    </location>
</feature>
<dbReference type="OrthoDB" id="7062264at2"/>
<evidence type="ECO:0000256" key="1">
    <source>
        <dbReference type="SAM" id="Phobius"/>
    </source>
</evidence>
<proteinExistence type="predicted"/>
<feature type="transmembrane region" description="Helical" evidence="1">
    <location>
        <begin position="40"/>
        <end position="63"/>
    </location>
</feature>
<gene>
    <name evidence="2" type="ORF">A7979_00935</name>
</gene>
<dbReference type="InterPro" id="IPR021315">
    <property type="entry name" value="Gap/Sap"/>
</dbReference>
<dbReference type="Pfam" id="PF11139">
    <property type="entry name" value="SfLAP"/>
    <property type="match status" value="1"/>
</dbReference>
<keyword evidence="1" id="KW-0472">Membrane</keyword>
<dbReference type="AlphaFoldDB" id="A0A1Y1RQN0"/>
<evidence type="ECO:0000313" key="3">
    <source>
        <dbReference type="Proteomes" id="UP000192359"/>
    </source>
</evidence>
<reference evidence="2 3" key="1">
    <citation type="submission" date="2016-05" db="EMBL/GenBank/DDBJ databases">
        <title>Draft genome sequence of a porcine commensal Rothia nasimurium.</title>
        <authorList>
            <person name="Gaiser R.A."/>
            <person name="Van Baarlen P."/>
            <person name="Wells J.M."/>
        </authorList>
    </citation>
    <scope>NUCLEOTIDE SEQUENCE [LARGE SCALE GENOMIC DNA]</scope>
    <source>
        <strain evidence="2 3">PT-32</strain>
    </source>
</reference>
<feature type="transmembrane region" description="Helical" evidence="1">
    <location>
        <begin position="115"/>
        <end position="148"/>
    </location>
</feature>
<keyword evidence="1" id="KW-0812">Transmembrane</keyword>
<sequence>MELLPLVGLAFVDSLSAGTLVIPLVLLISWGRMRPAHYRVYLATIALAYFGIGVALFFGMHWLFDVIDSVAATTWFRWSSLVLGLALLAFGALSPNPKKQSVDEIIAKRSETKHTGTASLAAMIGLAIGAAVIEIATMLPYLAAIGIIESLGLSFPIQLLILAAYCLIMISPALLVGLLANIWGERMLGRVIRIIPRLEYEAKVTILWVLALVGFYMAADAVVQLGLIN</sequence>
<feature type="transmembrane region" description="Helical" evidence="1">
    <location>
        <begin position="6"/>
        <end position="28"/>
    </location>
</feature>
<accession>A0A1Y1RQN0</accession>
<feature type="transmembrane region" description="Helical" evidence="1">
    <location>
        <begin position="75"/>
        <end position="94"/>
    </location>
</feature>
<keyword evidence="1" id="KW-1133">Transmembrane helix</keyword>
<dbReference type="Proteomes" id="UP000192359">
    <property type="component" value="Unassembled WGS sequence"/>
</dbReference>
<name>A0A1Y1RQN0_9MICC</name>
<evidence type="ECO:0008006" key="4">
    <source>
        <dbReference type="Google" id="ProtNLM"/>
    </source>
</evidence>